<organism evidence="1 2">
    <name type="scientific">Venatoribacter cucullus</name>
    <dbReference type="NCBI Taxonomy" id="2661630"/>
    <lineage>
        <taxon>Bacteria</taxon>
        <taxon>Pseudomonadati</taxon>
        <taxon>Pseudomonadota</taxon>
        <taxon>Gammaproteobacteria</taxon>
        <taxon>Oceanospirillales</taxon>
        <taxon>Oceanospirillaceae</taxon>
        <taxon>Venatoribacter</taxon>
    </lineage>
</organism>
<keyword evidence="2" id="KW-1185">Reference proteome</keyword>
<sequence length="123" mass="13804">MESLTTFAPFWALYLAFALVGYWCWNQLFFWLPAHSNWRRFLRVPGAVILFTPAPAAAGSAHIAPAIFVLLLNLLEGQPVLTEPALLWLLAAFCLGLLVQAIRQAIRRWRQPESGTDTPAQEV</sequence>
<protein>
    <submittedName>
        <fullName evidence="1">Uncharacterized protein</fullName>
    </submittedName>
</protein>
<accession>A0A9E8JPY9</accession>
<name>A0A9E8JPY9_9GAMM</name>
<dbReference type="RefSeq" id="WP_228344271.1">
    <property type="nucleotide sequence ID" value="NZ_CP045550.1"/>
</dbReference>
<dbReference type="KEGG" id="vcw:GJQ55_06960"/>
<proteinExistence type="predicted"/>
<dbReference type="EMBL" id="CP046056">
    <property type="protein sequence ID" value="QQD24232.1"/>
    <property type="molecule type" value="Genomic_DNA"/>
</dbReference>
<evidence type="ECO:0000313" key="2">
    <source>
        <dbReference type="Proteomes" id="UP000596074"/>
    </source>
</evidence>
<evidence type="ECO:0000313" key="1">
    <source>
        <dbReference type="EMBL" id="QQD24232.1"/>
    </source>
</evidence>
<dbReference type="AlphaFoldDB" id="A0A9E8JPY9"/>
<reference evidence="1 2" key="1">
    <citation type="submission" date="2019-11" db="EMBL/GenBank/DDBJ databases">
        <title>Venatorbacter sp. nov. a predator of Campylobacter and other Gram-negative bacteria.</title>
        <authorList>
            <person name="Saeedi A."/>
            <person name="Cummings N.J."/>
            <person name="Connerton I.F."/>
            <person name="Connerton P.L."/>
        </authorList>
    </citation>
    <scope>NUCLEOTIDE SEQUENCE [LARGE SCALE GENOMIC DNA]</scope>
    <source>
        <strain evidence="1">XL5</strain>
    </source>
</reference>
<gene>
    <name evidence="1" type="ORF">GJQ55_06960</name>
</gene>
<dbReference type="Proteomes" id="UP000596074">
    <property type="component" value="Chromosome"/>
</dbReference>